<protein>
    <submittedName>
        <fullName evidence="2">DUF3551 domain-containing protein</fullName>
    </submittedName>
</protein>
<dbReference type="OrthoDB" id="8255753at2"/>
<reference evidence="3 4" key="1">
    <citation type="submission" date="2018-03" db="EMBL/GenBank/DDBJ databases">
        <authorList>
            <person name="Gully D."/>
        </authorList>
    </citation>
    <scope>NUCLEOTIDE SEQUENCE [LARGE SCALE GENOMIC DNA]</scope>
    <source>
        <strain evidence="3">ORS3257</strain>
    </source>
</reference>
<dbReference type="AlphaFoldDB" id="A0A2U3Q4G1"/>
<dbReference type="EMBL" id="JAGIKT010000119">
    <property type="protein sequence ID" value="MBP0116179.1"/>
    <property type="molecule type" value="Genomic_DNA"/>
</dbReference>
<dbReference type="EMBL" id="LS398110">
    <property type="protein sequence ID" value="SPP96282.1"/>
    <property type="molecule type" value="Genomic_DNA"/>
</dbReference>
<name>A0A2U3Q4G1_9BRAD</name>
<proteinExistence type="predicted"/>
<accession>A0A2U3Q4G1</accession>
<dbReference type="Proteomes" id="UP000669317">
    <property type="component" value="Unassembled WGS sequence"/>
</dbReference>
<keyword evidence="1" id="KW-0732">Signal</keyword>
<evidence type="ECO:0000256" key="1">
    <source>
        <dbReference type="SAM" id="SignalP"/>
    </source>
</evidence>
<reference evidence="2 5" key="2">
    <citation type="submission" date="2021-03" db="EMBL/GenBank/DDBJ databases">
        <title>Genome Sequence of Bradyrhizobium vignae strain ISRA400.</title>
        <authorList>
            <person name="Tisa L.S."/>
            <person name="Svistoonoff S."/>
            <person name="Hocher V."/>
            <person name="Fall S."/>
            <person name="Zaiya A."/>
            <person name="Naing D."/>
            <person name="Niang N."/>
            <person name="Diouf A."/>
            <person name="Dasylva M.C."/>
            <person name="Toure O."/>
            <person name="Gueye M."/>
            <person name="Gully D."/>
            <person name="Tisseyre P."/>
            <person name="Simpson S."/>
            <person name="Morris K."/>
            <person name="Thomas W.K."/>
        </authorList>
    </citation>
    <scope>NUCLEOTIDE SEQUENCE [LARGE SCALE GENOMIC DNA]</scope>
    <source>
        <strain evidence="2 5">ISRA400</strain>
    </source>
</reference>
<keyword evidence="5" id="KW-1185">Reference proteome</keyword>
<evidence type="ECO:0000313" key="3">
    <source>
        <dbReference type="EMBL" id="SPP96282.1"/>
    </source>
</evidence>
<dbReference type="Proteomes" id="UP000246085">
    <property type="component" value="Chromosome BRAD3257"/>
</dbReference>
<feature type="chain" id="PRO_5041067065" evidence="1">
    <location>
        <begin position="20"/>
        <end position="78"/>
    </location>
</feature>
<evidence type="ECO:0000313" key="2">
    <source>
        <dbReference type="EMBL" id="MBP0116179.1"/>
    </source>
</evidence>
<dbReference type="RefSeq" id="WP_122403909.1">
    <property type="nucleotide sequence ID" value="NZ_JAGIKT010000119.1"/>
</dbReference>
<evidence type="ECO:0000313" key="4">
    <source>
        <dbReference type="Proteomes" id="UP000246085"/>
    </source>
</evidence>
<sequence>MTYRLLAATAALAIMGSFAAPSAAVAQDRYCLQGRIWGYPGNCQFASYSQCMASASGTNAYCGINPRYAYARRYRGYR</sequence>
<dbReference type="KEGG" id="bvz:BRAD3257_5332"/>
<gene>
    <name evidence="3" type="ORF">BRAD3257_5332</name>
    <name evidence="2" type="ORF">JWS04_35020</name>
</gene>
<accession>A0A4Q0QVJ7</accession>
<dbReference type="InterPro" id="IPR021937">
    <property type="entry name" value="DUF3551"/>
</dbReference>
<feature type="signal peptide" evidence="1">
    <location>
        <begin position="1"/>
        <end position="19"/>
    </location>
</feature>
<organism evidence="3 4">
    <name type="scientific">Bradyrhizobium vignae</name>
    <dbReference type="NCBI Taxonomy" id="1549949"/>
    <lineage>
        <taxon>Bacteria</taxon>
        <taxon>Pseudomonadati</taxon>
        <taxon>Pseudomonadota</taxon>
        <taxon>Alphaproteobacteria</taxon>
        <taxon>Hyphomicrobiales</taxon>
        <taxon>Nitrobacteraceae</taxon>
        <taxon>Bradyrhizobium</taxon>
    </lineage>
</organism>
<dbReference type="Pfam" id="PF12071">
    <property type="entry name" value="DUF3551"/>
    <property type="match status" value="1"/>
</dbReference>
<evidence type="ECO:0000313" key="5">
    <source>
        <dbReference type="Proteomes" id="UP000669317"/>
    </source>
</evidence>